<accession>A0AAD7BYE2</accession>
<feature type="compositionally biased region" description="Polar residues" evidence="1">
    <location>
        <begin position="349"/>
        <end position="360"/>
    </location>
</feature>
<keyword evidence="2" id="KW-1133">Transmembrane helix</keyword>
<sequence length="360" mass="38868">MCSLNNAIERNGGWNPWLRQELHEIGRPSLLVIGNDHNGVHPEVVLLVVLGVTGVSPLVITNPTRIVSGSPITWTWTVDVNDPPSVAYLGDSDRTVVADIVDATRLRFTVSGVQRKTGPHVAFFVNSSDSSHIFATRSVDVGEESGSAAPSLSGAPVESQSSATLASSSTTPQPSGAPSVSSPSSSTTSLPSPSSQMQMHFATHGRGWKLPKSTIVAITFGAVTLCLLTVGITFFLYSRVQRRRRDRDRDQDKLRLDVEASGGNLEAFEVEDKTEGPGMVTDDSAGSEPNRQEQEQVVDQLRAMQRQMEDLQGAVGFGTEQNEVLKERIRVLEAELEAYSHEHGHANEGGSQRPPSYVSE</sequence>
<reference evidence="3" key="1">
    <citation type="submission" date="2023-03" db="EMBL/GenBank/DDBJ databases">
        <title>Massive genome expansion in bonnet fungi (Mycena s.s.) driven by repeated elements and novel gene families across ecological guilds.</title>
        <authorList>
            <consortium name="Lawrence Berkeley National Laboratory"/>
            <person name="Harder C.B."/>
            <person name="Miyauchi S."/>
            <person name="Viragh M."/>
            <person name="Kuo A."/>
            <person name="Thoen E."/>
            <person name="Andreopoulos B."/>
            <person name="Lu D."/>
            <person name="Skrede I."/>
            <person name="Drula E."/>
            <person name="Henrissat B."/>
            <person name="Morin E."/>
            <person name="Kohler A."/>
            <person name="Barry K."/>
            <person name="LaButti K."/>
            <person name="Morin E."/>
            <person name="Salamov A."/>
            <person name="Lipzen A."/>
            <person name="Mereny Z."/>
            <person name="Hegedus B."/>
            <person name="Baldrian P."/>
            <person name="Stursova M."/>
            <person name="Weitz H."/>
            <person name="Taylor A."/>
            <person name="Grigoriev I.V."/>
            <person name="Nagy L.G."/>
            <person name="Martin F."/>
            <person name="Kauserud H."/>
        </authorList>
    </citation>
    <scope>NUCLEOTIDE SEQUENCE</scope>
    <source>
        <strain evidence="3">9284</strain>
    </source>
</reference>
<dbReference type="Proteomes" id="UP001221142">
    <property type="component" value="Unassembled WGS sequence"/>
</dbReference>
<gene>
    <name evidence="3" type="ORF">FB45DRAFT_1002033</name>
</gene>
<feature type="region of interest" description="Disordered" evidence="1">
    <location>
        <begin position="265"/>
        <end position="295"/>
    </location>
</feature>
<keyword evidence="2" id="KW-0812">Transmembrane</keyword>
<feature type="region of interest" description="Disordered" evidence="1">
    <location>
        <begin position="145"/>
        <end position="199"/>
    </location>
</feature>
<evidence type="ECO:0000313" key="3">
    <source>
        <dbReference type="EMBL" id="KAJ7634368.1"/>
    </source>
</evidence>
<dbReference type="EMBL" id="JARKIF010000007">
    <property type="protein sequence ID" value="KAJ7634368.1"/>
    <property type="molecule type" value="Genomic_DNA"/>
</dbReference>
<evidence type="ECO:0000256" key="1">
    <source>
        <dbReference type="SAM" id="MobiDB-lite"/>
    </source>
</evidence>
<feature type="compositionally biased region" description="Low complexity" evidence="1">
    <location>
        <begin position="145"/>
        <end position="195"/>
    </location>
</feature>
<organism evidence="3 4">
    <name type="scientific">Roridomyces roridus</name>
    <dbReference type="NCBI Taxonomy" id="1738132"/>
    <lineage>
        <taxon>Eukaryota</taxon>
        <taxon>Fungi</taxon>
        <taxon>Dikarya</taxon>
        <taxon>Basidiomycota</taxon>
        <taxon>Agaricomycotina</taxon>
        <taxon>Agaricomycetes</taxon>
        <taxon>Agaricomycetidae</taxon>
        <taxon>Agaricales</taxon>
        <taxon>Marasmiineae</taxon>
        <taxon>Mycenaceae</taxon>
        <taxon>Roridomyces</taxon>
    </lineage>
</organism>
<evidence type="ECO:0000313" key="4">
    <source>
        <dbReference type="Proteomes" id="UP001221142"/>
    </source>
</evidence>
<keyword evidence="4" id="KW-1185">Reference proteome</keyword>
<comment type="caution">
    <text evidence="3">The sequence shown here is derived from an EMBL/GenBank/DDBJ whole genome shotgun (WGS) entry which is preliminary data.</text>
</comment>
<dbReference type="AlphaFoldDB" id="A0AAD7BYE2"/>
<protein>
    <submittedName>
        <fullName evidence="3">Uncharacterized protein</fullName>
    </submittedName>
</protein>
<feature type="transmembrane region" description="Helical" evidence="2">
    <location>
        <begin position="215"/>
        <end position="237"/>
    </location>
</feature>
<name>A0AAD7BYE2_9AGAR</name>
<feature type="region of interest" description="Disordered" evidence="1">
    <location>
        <begin position="340"/>
        <end position="360"/>
    </location>
</feature>
<evidence type="ECO:0000256" key="2">
    <source>
        <dbReference type="SAM" id="Phobius"/>
    </source>
</evidence>
<proteinExistence type="predicted"/>
<keyword evidence="2" id="KW-0472">Membrane</keyword>